<name>A0ACB8EL81_9SAUR</name>
<gene>
    <name evidence="1" type="primary">FSCN2_3</name>
    <name evidence="1" type="ORF">K3G42_029614</name>
</gene>
<proteinExistence type="predicted"/>
<organism evidence="1 2">
    <name type="scientific">Sphaerodactylus townsendi</name>
    <dbReference type="NCBI Taxonomy" id="933632"/>
    <lineage>
        <taxon>Eukaryota</taxon>
        <taxon>Metazoa</taxon>
        <taxon>Chordata</taxon>
        <taxon>Craniata</taxon>
        <taxon>Vertebrata</taxon>
        <taxon>Euteleostomi</taxon>
        <taxon>Lepidosauria</taxon>
        <taxon>Squamata</taxon>
        <taxon>Bifurcata</taxon>
        <taxon>Gekkota</taxon>
        <taxon>Sphaerodactylidae</taxon>
        <taxon>Sphaerodactylus</taxon>
    </lineage>
</organism>
<keyword evidence="2" id="KW-1185">Reference proteome</keyword>
<sequence>MSDELWILRSANTMFDIEWRGRRVALKAGNGKYICTKRNGQIAAVTDTVGEDEEFVLKLINRPILVLHGDHGFVCYHRNSNLLDANRSTYDVFQIIFNDGAYQIKGLTGKFWYVASNGTVCSDGERSEDFFFEFRESSRVAIKGKNGKYLRGDQAGTLRADAETLHRATLWEY</sequence>
<dbReference type="Proteomes" id="UP000827872">
    <property type="component" value="Linkage Group LG03"/>
</dbReference>
<evidence type="ECO:0000313" key="2">
    <source>
        <dbReference type="Proteomes" id="UP000827872"/>
    </source>
</evidence>
<reference evidence="1" key="1">
    <citation type="submission" date="2021-08" db="EMBL/GenBank/DDBJ databases">
        <title>The first chromosome-level gecko genome reveals the dynamic sex chromosomes of Neotropical dwarf geckos (Sphaerodactylidae: Sphaerodactylus).</title>
        <authorList>
            <person name="Pinto B.J."/>
            <person name="Keating S.E."/>
            <person name="Gamble T."/>
        </authorList>
    </citation>
    <scope>NUCLEOTIDE SEQUENCE</scope>
    <source>
        <strain evidence="1">TG3544</strain>
    </source>
</reference>
<accession>A0ACB8EL81</accession>
<dbReference type="EMBL" id="CM037616">
    <property type="protein sequence ID" value="KAH7993188.1"/>
    <property type="molecule type" value="Genomic_DNA"/>
</dbReference>
<protein>
    <submittedName>
        <fullName evidence="1">Fascin-2</fullName>
    </submittedName>
</protein>
<comment type="caution">
    <text evidence="1">The sequence shown here is derived from an EMBL/GenBank/DDBJ whole genome shotgun (WGS) entry which is preliminary data.</text>
</comment>
<evidence type="ECO:0000313" key="1">
    <source>
        <dbReference type="EMBL" id="KAH7993188.1"/>
    </source>
</evidence>